<comment type="caution">
    <text evidence="1">The sequence shown here is derived from an EMBL/GenBank/DDBJ whole genome shotgun (WGS) entry which is preliminary data.</text>
</comment>
<evidence type="ECO:0000313" key="1">
    <source>
        <dbReference type="EMBL" id="MBE1577931.1"/>
    </source>
</evidence>
<evidence type="ECO:0000313" key="2">
    <source>
        <dbReference type="Proteomes" id="UP000656548"/>
    </source>
</evidence>
<keyword evidence="2" id="KW-1185">Reference proteome</keyword>
<proteinExistence type="predicted"/>
<accession>A0ABR9LCT8</accession>
<sequence length="103" mass="10992">MSYVYVSSNLIFNSNVVKRGTDGICGTYDGTGTDCGYSSTFGDWFCVGVGLCNGTYVMDMGITIKLPPGYEWTYFPGFCSTIGSRDLICAVGTQPVVVPAINP</sequence>
<dbReference type="Proteomes" id="UP000656548">
    <property type="component" value="Unassembled WGS sequence"/>
</dbReference>
<gene>
    <name evidence="1" type="ORF">H4W30_004991</name>
</gene>
<dbReference type="EMBL" id="JADBEJ010000005">
    <property type="protein sequence ID" value="MBE1577931.1"/>
    <property type="molecule type" value="Genomic_DNA"/>
</dbReference>
<organism evidence="1 2">
    <name type="scientific">Amycolatopsis roodepoortensis</name>
    <dbReference type="NCBI Taxonomy" id="700274"/>
    <lineage>
        <taxon>Bacteria</taxon>
        <taxon>Bacillati</taxon>
        <taxon>Actinomycetota</taxon>
        <taxon>Actinomycetes</taxon>
        <taxon>Pseudonocardiales</taxon>
        <taxon>Pseudonocardiaceae</taxon>
        <taxon>Amycolatopsis</taxon>
    </lineage>
</organism>
<name>A0ABR9LCT8_9PSEU</name>
<protein>
    <submittedName>
        <fullName evidence="1">Uncharacterized protein</fullName>
    </submittedName>
</protein>
<reference evidence="1 2" key="1">
    <citation type="submission" date="2020-10" db="EMBL/GenBank/DDBJ databases">
        <title>Sequencing the genomes of 1000 actinobacteria strains.</title>
        <authorList>
            <person name="Klenk H.-P."/>
        </authorList>
    </citation>
    <scope>NUCLEOTIDE SEQUENCE [LARGE SCALE GENOMIC DNA]</scope>
    <source>
        <strain evidence="1 2">DSM 46661</strain>
    </source>
</reference>